<protein>
    <submittedName>
        <fullName evidence="3">Glycosyltransferase family 4 protein</fullName>
    </submittedName>
</protein>
<evidence type="ECO:0000313" key="4">
    <source>
        <dbReference type="Proteomes" id="UP000749471"/>
    </source>
</evidence>
<keyword evidence="4" id="KW-1185">Reference proteome</keyword>
<evidence type="ECO:0000259" key="2">
    <source>
        <dbReference type="Pfam" id="PF13439"/>
    </source>
</evidence>
<evidence type="ECO:0000259" key="1">
    <source>
        <dbReference type="Pfam" id="PF00534"/>
    </source>
</evidence>
<accession>A0ABS6E7V3</accession>
<dbReference type="PANTHER" id="PTHR12526:SF627">
    <property type="entry name" value="D-RHAMNOSYLTRANSFERASE WBPZ"/>
    <property type="match status" value="1"/>
</dbReference>
<feature type="domain" description="Glycosyltransferase subfamily 4-like N-terminal" evidence="2">
    <location>
        <begin position="13"/>
        <end position="171"/>
    </location>
</feature>
<dbReference type="PANTHER" id="PTHR12526">
    <property type="entry name" value="GLYCOSYLTRANSFERASE"/>
    <property type="match status" value="1"/>
</dbReference>
<feature type="domain" description="Glycosyl transferase family 1" evidence="1">
    <location>
        <begin position="190"/>
        <end position="343"/>
    </location>
</feature>
<dbReference type="Pfam" id="PF00534">
    <property type="entry name" value="Glycos_transf_1"/>
    <property type="match status" value="1"/>
</dbReference>
<name>A0ABS6E7V3_9FIRM</name>
<dbReference type="CDD" id="cd03801">
    <property type="entry name" value="GT4_PimA-like"/>
    <property type="match status" value="1"/>
</dbReference>
<dbReference type="RefSeq" id="WP_216519660.1">
    <property type="nucleotide sequence ID" value="NZ_JAHLPM010000008.1"/>
</dbReference>
<evidence type="ECO:0000313" key="3">
    <source>
        <dbReference type="EMBL" id="MBU5438505.1"/>
    </source>
</evidence>
<reference evidence="3 4" key="1">
    <citation type="submission" date="2021-06" db="EMBL/GenBank/DDBJ databases">
        <authorList>
            <person name="Sun Q."/>
            <person name="Li D."/>
        </authorList>
    </citation>
    <scope>NUCLEOTIDE SEQUENCE [LARGE SCALE GENOMIC DNA]</scope>
    <source>
        <strain evidence="3 4">MSJ-40</strain>
    </source>
</reference>
<proteinExistence type="predicted"/>
<dbReference type="InterPro" id="IPR028098">
    <property type="entry name" value="Glyco_trans_4-like_N"/>
</dbReference>
<dbReference type="Pfam" id="PF13439">
    <property type="entry name" value="Glyco_transf_4"/>
    <property type="match status" value="1"/>
</dbReference>
<organism evidence="3 4">
    <name type="scientific">Tissierella simiarum</name>
    <dbReference type="NCBI Taxonomy" id="2841534"/>
    <lineage>
        <taxon>Bacteria</taxon>
        <taxon>Bacillati</taxon>
        <taxon>Bacillota</taxon>
        <taxon>Tissierellia</taxon>
        <taxon>Tissierellales</taxon>
        <taxon>Tissierellaceae</taxon>
        <taxon>Tissierella</taxon>
    </lineage>
</organism>
<dbReference type="InterPro" id="IPR001296">
    <property type="entry name" value="Glyco_trans_1"/>
</dbReference>
<gene>
    <name evidence="3" type="ORF">KQI42_10820</name>
</gene>
<comment type="caution">
    <text evidence="3">The sequence shown here is derived from an EMBL/GenBank/DDBJ whole genome shotgun (WGS) entry which is preliminary data.</text>
</comment>
<dbReference type="Proteomes" id="UP000749471">
    <property type="component" value="Unassembled WGS sequence"/>
</dbReference>
<sequence length="373" mass="42486">MKVLHLISGGDTGGAKTHIISLIKGLNKLIDAKVICFIEDTFYEDAKAAGISIEVYKQKKRSDMSVVHELKEEVEREGYDIIHCHGARANFIGVFLKHKIKKPMITTVHSDYKLDFKDNFYKKIVYTAINTIALKRFDYYIAISDTFKEMLINRGFKKEKIFTVYNGIDLEDELEYVSKEEFLGRYNIDYEGKTIIGIIARLDLVKDHETFIRAAGKVLEKRKDIVFLLAGTGNDEKRLKSLVDDLGIKDNVYFLGFVKDQYSFFNAIDINILTSISESFPYVILEGARLKKTVISTNVGGISQLIENGHNGYLIEVGDIEALAEKINILLQDKNEIGIMGENLYNSVESNYSSNTMAKEHVKIYNEIISNRR</sequence>
<dbReference type="EMBL" id="JAHLPM010000008">
    <property type="protein sequence ID" value="MBU5438505.1"/>
    <property type="molecule type" value="Genomic_DNA"/>
</dbReference>